<accession>A0A1Y2AFQ9</accession>
<proteinExistence type="predicted"/>
<evidence type="ECO:0000313" key="2">
    <source>
        <dbReference type="EMBL" id="ORY20795.1"/>
    </source>
</evidence>
<evidence type="ECO:0000256" key="1">
    <source>
        <dbReference type="SAM" id="MobiDB-lite"/>
    </source>
</evidence>
<protein>
    <submittedName>
        <fullName evidence="2">Uncharacterized protein</fullName>
    </submittedName>
</protein>
<reference evidence="2 3" key="1">
    <citation type="submission" date="2016-08" db="EMBL/GenBank/DDBJ databases">
        <title>A Parts List for Fungal Cellulosomes Revealed by Comparative Genomics.</title>
        <authorList>
            <consortium name="DOE Joint Genome Institute"/>
            <person name="Haitjema C.H."/>
            <person name="Gilmore S.P."/>
            <person name="Henske J.K."/>
            <person name="Solomon K.V."/>
            <person name="De Groot R."/>
            <person name="Kuo A."/>
            <person name="Mondo S.J."/>
            <person name="Salamov A.A."/>
            <person name="Labutti K."/>
            <person name="Zhao Z."/>
            <person name="Chiniquy J."/>
            <person name="Barry K."/>
            <person name="Brewer H.M."/>
            <person name="Purvine S.O."/>
            <person name="Wright A.T."/>
            <person name="Boxma B."/>
            <person name="Van Alen T."/>
            <person name="Hackstein J.H."/>
            <person name="Baker S.E."/>
            <person name="Grigoriev I.V."/>
            <person name="O'Malley M.A."/>
        </authorList>
    </citation>
    <scope>NUCLEOTIDE SEQUENCE [LARGE SCALE GENOMIC DNA]</scope>
    <source>
        <strain evidence="2 3">G1</strain>
    </source>
</reference>
<dbReference type="PANTHER" id="PTHR28634:SF1">
    <property type="entry name" value="ZINC FINGER B-BOX DOMAIN-CONTAINING PROTEIN 1"/>
    <property type="match status" value="1"/>
</dbReference>
<evidence type="ECO:0000313" key="3">
    <source>
        <dbReference type="Proteomes" id="UP000193920"/>
    </source>
</evidence>
<comment type="caution">
    <text evidence="2">The sequence shown here is derived from an EMBL/GenBank/DDBJ whole genome shotgun (WGS) entry which is preliminary data.</text>
</comment>
<keyword evidence="3" id="KW-1185">Reference proteome</keyword>
<name>A0A1Y2AFQ9_9FUNG</name>
<organism evidence="2 3">
    <name type="scientific">Neocallimastix californiae</name>
    <dbReference type="NCBI Taxonomy" id="1754190"/>
    <lineage>
        <taxon>Eukaryota</taxon>
        <taxon>Fungi</taxon>
        <taxon>Fungi incertae sedis</taxon>
        <taxon>Chytridiomycota</taxon>
        <taxon>Chytridiomycota incertae sedis</taxon>
        <taxon>Neocallimastigomycetes</taxon>
        <taxon>Neocallimastigales</taxon>
        <taxon>Neocallimastigaceae</taxon>
        <taxon>Neocallimastix</taxon>
    </lineage>
</organism>
<dbReference type="EMBL" id="MCOG01000279">
    <property type="protein sequence ID" value="ORY20795.1"/>
    <property type="molecule type" value="Genomic_DNA"/>
</dbReference>
<dbReference type="InterPro" id="IPR037688">
    <property type="entry name" value="ZBBX"/>
</dbReference>
<dbReference type="PANTHER" id="PTHR28634">
    <property type="entry name" value="ZINC FINGER B-BOX DOMAIN-CONTAINING PROTEIN 1"/>
    <property type="match status" value="1"/>
</dbReference>
<dbReference type="AlphaFoldDB" id="A0A1Y2AFQ9"/>
<sequence>MFDSMRYHNNNNKNTFNILTTSSTIHRTEPNIKLINSKKNNKNIKVVENKKYSAKEGSESKMDTGMKIGEKKDKFIQNMDLNNNKENFENEKNINNNILFKKTNKDMINFGKYLDSSKNHINSISISSDNDKQIIKSKYDEVMKSHNNIIEKGSKNDSSYNNELYYNNYISDNSKNENQKNERLIDGEFNEEESHNSFIQALNMWRKERNDQKNKNLNNDKKNKFEETFNENYNIKNASETQTKELAHSLNIDEIVKNIQNSKSNLSYMDRLALYKYREQYKKNMEANNKITVSNKDYEITEIDEDEIDAEVEKYWENNLNNESNDDKEIENNINTFVNQYKMNQIALRNNSNKYDNNNENIFNTKTSVYIDDSYSDDDNEINDFSEISPLVREPEEA</sequence>
<feature type="region of interest" description="Disordered" evidence="1">
    <location>
        <begin position="377"/>
        <end position="398"/>
    </location>
</feature>
<dbReference type="OrthoDB" id="445896at2759"/>
<gene>
    <name evidence="2" type="ORF">LY90DRAFT_516480</name>
</gene>
<dbReference type="Proteomes" id="UP000193920">
    <property type="component" value="Unassembled WGS sequence"/>
</dbReference>